<keyword evidence="5 7" id="KW-1133">Transmembrane helix</keyword>
<feature type="transmembrane region" description="Helical" evidence="7">
    <location>
        <begin position="159"/>
        <end position="178"/>
    </location>
</feature>
<dbReference type="RefSeq" id="WP_203713372.1">
    <property type="nucleotide sequence ID" value="NZ_BONE01000021.1"/>
</dbReference>
<dbReference type="SUPFAM" id="SSF103473">
    <property type="entry name" value="MFS general substrate transporter"/>
    <property type="match status" value="1"/>
</dbReference>
<accession>A0ABQ4CQ50</accession>
<gene>
    <name evidence="9" type="ORF">Asi02nite_29560</name>
</gene>
<proteinExistence type="predicted"/>
<evidence type="ECO:0000256" key="2">
    <source>
        <dbReference type="ARBA" id="ARBA00022448"/>
    </source>
</evidence>
<feature type="transmembrane region" description="Helical" evidence="7">
    <location>
        <begin position="129"/>
        <end position="153"/>
    </location>
</feature>
<keyword evidence="2" id="KW-0813">Transport</keyword>
<sequence>MSRGASFVGMAAAFAALFVASGAPTPLLVDLEQRWGFAPWLVTFAFGVYAFAVLATLLLVGSLADRLGRRPVLTGALTVQLAAMLMFAFAPDIWWVCAARVVQGVAMGAATSAFTASIVELAPARRRGLGAVVGAVAPSVGLGVGALLTGVAVEFRGDPGRLVFLVLAGVTVASMVVVRRSVETVPRRPGPLVPHVHVPARVRPEFRAVVPVLVSSWMLAALFLGLAPTIVRGVFGTGDGVVHGAYVFVALVAAGISAFALRLRPARVAATLGAGLVLAGAVLLAAAVWTGLEPVLWSGGVVSGVGLGAAFSGALRALTPLVADRERAGLFAAVYLVSYVSFGLPAILAGELIGPVGLVPVVGGYAVLVAAVGLAALVARCRLANSGAPRTRWRVQGEFIISR</sequence>
<reference evidence="9 10" key="1">
    <citation type="submission" date="2021-01" db="EMBL/GenBank/DDBJ databases">
        <title>Whole genome shotgun sequence of Asanoa siamensis NBRC 107932.</title>
        <authorList>
            <person name="Komaki H."/>
            <person name="Tamura T."/>
        </authorList>
    </citation>
    <scope>NUCLEOTIDE SEQUENCE [LARGE SCALE GENOMIC DNA]</scope>
    <source>
        <strain evidence="9 10">NBRC 107932</strain>
    </source>
</reference>
<comment type="subcellular location">
    <subcellularLocation>
        <location evidence="1">Cell membrane</location>
        <topology evidence="1">Multi-pass membrane protein</topology>
    </subcellularLocation>
</comment>
<dbReference type="Proteomes" id="UP000604117">
    <property type="component" value="Unassembled WGS sequence"/>
</dbReference>
<feature type="transmembrane region" description="Helical" evidence="7">
    <location>
        <begin position="38"/>
        <end position="60"/>
    </location>
</feature>
<evidence type="ECO:0000256" key="3">
    <source>
        <dbReference type="ARBA" id="ARBA00022475"/>
    </source>
</evidence>
<evidence type="ECO:0000256" key="4">
    <source>
        <dbReference type="ARBA" id="ARBA00022692"/>
    </source>
</evidence>
<keyword evidence="10" id="KW-1185">Reference proteome</keyword>
<dbReference type="PANTHER" id="PTHR23517">
    <property type="entry name" value="RESISTANCE PROTEIN MDTM, PUTATIVE-RELATED-RELATED"/>
    <property type="match status" value="1"/>
</dbReference>
<dbReference type="EMBL" id="BONE01000021">
    <property type="protein sequence ID" value="GIF73438.1"/>
    <property type="molecule type" value="Genomic_DNA"/>
</dbReference>
<feature type="transmembrane region" description="Helical" evidence="7">
    <location>
        <begin position="268"/>
        <end position="289"/>
    </location>
</feature>
<evidence type="ECO:0000256" key="7">
    <source>
        <dbReference type="SAM" id="Phobius"/>
    </source>
</evidence>
<protein>
    <submittedName>
        <fullName evidence="9">MFS transporter</fullName>
    </submittedName>
</protein>
<feature type="transmembrane region" description="Helical" evidence="7">
    <location>
        <begin position="362"/>
        <end position="383"/>
    </location>
</feature>
<feature type="transmembrane region" description="Helical" evidence="7">
    <location>
        <begin position="101"/>
        <end position="122"/>
    </location>
</feature>
<comment type="caution">
    <text evidence="9">The sequence shown here is derived from an EMBL/GenBank/DDBJ whole genome shotgun (WGS) entry which is preliminary data.</text>
</comment>
<feature type="transmembrane region" description="Helical" evidence="7">
    <location>
        <begin position="295"/>
        <end position="318"/>
    </location>
</feature>
<dbReference type="InterPro" id="IPR020846">
    <property type="entry name" value="MFS_dom"/>
</dbReference>
<evidence type="ECO:0000313" key="10">
    <source>
        <dbReference type="Proteomes" id="UP000604117"/>
    </source>
</evidence>
<evidence type="ECO:0000313" key="9">
    <source>
        <dbReference type="EMBL" id="GIF73438.1"/>
    </source>
</evidence>
<feature type="transmembrane region" description="Helical" evidence="7">
    <location>
        <begin position="208"/>
        <end position="231"/>
    </location>
</feature>
<dbReference type="Pfam" id="PF07690">
    <property type="entry name" value="MFS_1"/>
    <property type="match status" value="1"/>
</dbReference>
<feature type="transmembrane region" description="Helical" evidence="7">
    <location>
        <begin position="330"/>
        <end position="350"/>
    </location>
</feature>
<dbReference type="PROSITE" id="PS50850">
    <property type="entry name" value="MFS"/>
    <property type="match status" value="1"/>
</dbReference>
<dbReference type="PANTHER" id="PTHR23517:SF13">
    <property type="entry name" value="MAJOR FACILITATOR SUPERFAMILY MFS_1"/>
    <property type="match status" value="1"/>
</dbReference>
<dbReference type="Gene3D" id="1.20.1250.20">
    <property type="entry name" value="MFS general substrate transporter like domains"/>
    <property type="match status" value="1"/>
</dbReference>
<organism evidence="9 10">
    <name type="scientific">Asanoa siamensis</name>
    <dbReference type="NCBI Taxonomy" id="926357"/>
    <lineage>
        <taxon>Bacteria</taxon>
        <taxon>Bacillati</taxon>
        <taxon>Actinomycetota</taxon>
        <taxon>Actinomycetes</taxon>
        <taxon>Micromonosporales</taxon>
        <taxon>Micromonosporaceae</taxon>
        <taxon>Asanoa</taxon>
    </lineage>
</organism>
<keyword evidence="4 7" id="KW-0812">Transmembrane</keyword>
<dbReference type="InterPro" id="IPR050171">
    <property type="entry name" value="MFS_Transporters"/>
</dbReference>
<keyword evidence="3" id="KW-1003">Cell membrane</keyword>
<name>A0ABQ4CQ50_9ACTN</name>
<feature type="transmembrane region" description="Helical" evidence="7">
    <location>
        <begin position="72"/>
        <end position="95"/>
    </location>
</feature>
<evidence type="ECO:0000256" key="1">
    <source>
        <dbReference type="ARBA" id="ARBA00004651"/>
    </source>
</evidence>
<feature type="transmembrane region" description="Helical" evidence="7">
    <location>
        <begin position="243"/>
        <end position="261"/>
    </location>
</feature>
<keyword evidence="6 7" id="KW-0472">Membrane</keyword>
<feature type="domain" description="Major facilitator superfamily (MFS) profile" evidence="8">
    <location>
        <begin position="1"/>
        <end position="403"/>
    </location>
</feature>
<evidence type="ECO:0000259" key="8">
    <source>
        <dbReference type="PROSITE" id="PS50850"/>
    </source>
</evidence>
<evidence type="ECO:0000256" key="5">
    <source>
        <dbReference type="ARBA" id="ARBA00022989"/>
    </source>
</evidence>
<dbReference type="InterPro" id="IPR036259">
    <property type="entry name" value="MFS_trans_sf"/>
</dbReference>
<dbReference type="InterPro" id="IPR011701">
    <property type="entry name" value="MFS"/>
</dbReference>
<evidence type="ECO:0000256" key="6">
    <source>
        <dbReference type="ARBA" id="ARBA00023136"/>
    </source>
</evidence>